<protein>
    <recommendedName>
        <fullName evidence="3">Phosphoglycerate mutase</fullName>
    </recommendedName>
</protein>
<name>A0A0G0N8J0_9BACT</name>
<dbReference type="AlphaFoldDB" id="A0A0G0N8J0"/>
<dbReference type="Gene3D" id="3.40.50.1240">
    <property type="entry name" value="Phosphoglycerate mutase-like"/>
    <property type="match status" value="1"/>
</dbReference>
<evidence type="ECO:0000313" key="2">
    <source>
        <dbReference type="Proteomes" id="UP000034665"/>
    </source>
</evidence>
<dbReference type="InterPro" id="IPR029033">
    <property type="entry name" value="His_PPase_superfam"/>
</dbReference>
<gene>
    <name evidence="1" type="ORF">UT41_C0001G0048</name>
</gene>
<organism evidence="1 2">
    <name type="scientific">Candidatus Wolfebacteria bacterium GW2011_GWC2_39_22</name>
    <dbReference type="NCBI Taxonomy" id="1619013"/>
    <lineage>
        <taxon>Bacteria</taxon>
        <taxon>Candidatus Wolfeibacteriota</taxon>
    </lineage>
</organism>
<comment type="caution">
    <text evidence="1">The sequence shown here is derived from an EMBL/GenBank/DDBJ whole genome shotgun (WGS) entry which is preliminary data.</text>
</comment>
<evidence type="ECO:0000313" key="1">
    <source>
        <dbReference type="EMBL" id="KKR12504.1"/>
    </source>
</evidence>
<sequence>MSLKKLVVIRNANFMTEGSVGEKQAEALVERLALIIGSASPIILTSPRENARKTAKPICKKFRVRWFDTSDTLWCTREELASKAPQSLTLIEEHWDDSEIIIIITHANYMDWLPKAFAEKFLAVDLDGGNIGYARGWVIDCVDKTIAQV</sequence>
<dbReference type="SUPFAM" id="SSF53254">
    <property type="entry name" value="Phosphoglycerate mutase-like"/>
    <property type="match status" value="1"/>
</dbReference>
<reference evidence="1 2" key="1">
    <citation type="journal article" date="2015" name="Nature">
        <title>rRNA introns, odd ribosomes, and small enigmatic genomes across a large radiation of phyla.</title>
        <authorList>
            <person name="Brown C.T."/>
            <person name="Hug L.A."/>
            <person name="Thomas B.C."/>
            <person name="Sharon I."/>
            <person name="Castelle C.J."/>
            <person name="Singh A."/>
            <person name="Wilkins M.J."/>
            <person name="Williams K.H."/>
            <person name="Banfield J.F."/>
        </authorList>
    </citation>
    <scope>NUCLEOTIDE SEQUENCE [LARGE SCALE GENOMIC DNA]</scope>
</reference>
<evidence type="ECO:0008006" key="3">
    <source>
        <dbReference type="Google" id="ProtNLM"/>
    </source>
</evidence>
<accession>A0A0G0N8J0</accession>
<dbReference type="EMBL" id="LBWR01000001">
    <property type="protein sequence ID" value="KKR12504.1"/>
    <property type="molecule type" value="Genomic_DNA"/>
</dbReference>
<dbReference type="Proteomes" id="UP000034665">
    <property type="component" value="Unassembled WGS sequence"/>
</dbReference>
<proteinExistence type="predicted"/>